<evidence type="ECO:0000313" key="7">
    <source>
        <dbReference type="EMBL" id="CAB9521205.1"/>
    </source>
</evidence>
<feature type="transmembrane region" description="Helical" evidence="6">
    <location>
        <begin position="327"/>
        <end position="349"/>
    </location>
</feature>
<feature type="transmembrane region" description="Helical" evidence="6">
    <location>
        <begin position="361"/>
        <end position="381"/>
    </location>
</feature>
<evidence type="ECO:0000256" key="4">
    <source>
        <dbReference type="ARBA" id="ARBA00023136"/>
    </source>
</evidence>
<dbReference type="Proteomes" id="UP001153069">
    <property type="component" value="Unassembled WGS sequence"/>
</dbReference>
<name>A0A9N8EIW5_9STRA</name>
<keyword evidence="8" id="KW-1185">Reference proteome</keyword>
<feature type="region of interest" description="Disordered" evidence="5">
    <location>
        <begin position="197"/>
        <end position="218"/>
    </location>
</feature>
<evidence type="ECO:0000256" key="3">
    <source>
        <dbReference type="ARBA" id="ARBA00022989"/>
    </source>
</evidence>
<comment type="subcellular location">
    <subcellularLocation>
        <location evidence="1">Membrane</location>
        <topology evidence="1">Multi-pass membrane protein</topology>
    </subcellularLocation>
</comment>
<feature type="region of interest" description="Disordered" evidence="5">
    <location>
        <begin position="119"/>
        <end position="156"/>
    </location>
</feature>
<dbReference type="GO" id="GO:0005385">
    <property type="term" value="F:zinc ion transmembrane transporter activity"/>
    <property type="evidence" value="ECO:0007669"/>
    <property type="project" value="TreeGrafter"/>
</dbReference>
<keyword evidence="4 6" id="KW-0472">Membrane</keyword>
<dbReference type="InterPro" id="IPR003689">
    <property type="entry name" value="ZIP"/>
</dbReference>
<feature type="compositionally biased region" description="Basic and acidic residues" evidence="5">
    <location>
        <begin position="202"/>
        <end position="215"/>
    </location>
</feature>
<proteinExistence type="predicted"/>
<reference evidence="7" key="1">
    <citation type="submission" date="2020-06" db="EMBL/GenBank/DDBJ databases">
        <authorList>
            <consortium name="Plant Systems Biology data submission"/>
        </authorList>
    </citation>
    <scope>NUCLEOTIDE SEQUENCE</scope>
    <source>
        <strain evidence="7">D6</strain>
    </source>
</reference>
<evidence type="ECO:0000256" key="1">
    <source>
        <dbReference type="ARBA" id="ARBA00004141"/>
    </source>
</evidence>
<dbReference type="AlphaFoldDB" id="A0A9N8EIW5"/>
<sequence length="382" mass="40906">MVADSENVGIAFALVIAAGASTALGASVVFFPSLVKLASKKTLAGGLGLSAGVMTYVSFVEIFAKSVLSFGVDGAGLDENKAYGYATICFFAGVVCMVLLNLLVHHLLGFHHGHFDDHQNHNTQEVSGSDNEEIQPGEKKGEEDGPLPPCCTTDPGAQIDRLQQMAAVMEAKELDENEQKQEIDEAREDKADVVAADDENKEETKAEIQSEHDEAAEAEAGALRISKRESQKLSHMSLNTAVAIALHNFPEGLATFVATLEDPKVGAVLAIAIAIHNVPEGLCVAMPVYYATGSRWRAFGWALLSGISEPIAAFFGWLVLANSFSDTLYAILFGMVAGMMVIISVRELLPTAHRYDPEDSVVTNMYILGMAIMALSLVLFIL</sequence>
<protein>
    <submittedName>
        <fullName evidence="7">Zinc transporter ZupT</fullName>
    </submittedName>
</protein>
<dbReference type="PANTHER" id="PTHR11040">
    <property type="entry name" value="ZINC/IRON TRANSPORTER"/>
    <property type="match status" value="1"/>
</dbReference>
<evidence type="ECO:0000313" key="8">
    <source>
        <dbReference type="Proteomes" id="UP001153069"/>
    </source>
</evidence>
<dbReference type="GO" id="GO:0016020">
    <property type="term" value="C:membrane"/>
    <property type="evidence" value="ECO:0007669"/>
    <property type="project" value="UniProtKB-SubCell"/>
</dbReference>
<organism evidence="7 8">
    <name type="scientific">Seminavis robusta</name>
    <dbReference type="NCBI Taxonomy" id="568900"/>
    <lineage>
        <taxon>Eukaryota</taxon>
        <taxon>Sar</taxon>
        <taxon>Stramenopiles</taxon>
        <taxon>Ochrophyta</taxon>
        <taxon>Bacillariophyta</taxon>
        <taxon>Bacillariophyceae</taxon>
        <taxon>Bacillariophycidae</taxon>
        <taxon>Naviculales</taxon>
        <taxon>Naviculaceae</taxon>
        <taxon>Seminavis</taxon>
    </lineage>
</organism>
<keyword evidence="2 6" id="KW-0812">Transmembrane</keyword>
<evidence type="ECO:0000256" key="6">
    <source>
        <dbReference type="SAM" id="Phobius"/>
    </source>
</evidence>
<evidence type="ECO:0000256" key="5">
    <source>
        <dbReference type="SAM" id="MobiDB-lite"/>
    </source>
</evidence>
<dbReference type="PANTHER" id="PTHR11040:SF205">
    <property type="entry name" value="ZINC TRANSPORTER ZUPT"/>
    <property type="match status" value="1"/>
</dbReference>
<dbReference type="OrthoDB" id="262547at2759"/>
<feature type="transmembrane region" description="Helical" evidence="6">
    <location>
        <begin position="83"/>
        <end position="104"/>
    </location>
</feature>
<feature type="transmembrane region" description="Helical" evidence="6">
    <location>
        <begin position="43"/>
        <end position="63"/>
    </location>
</feature>
<feature type="transmembrane region" description="Helical" evidence="6">
    <location>
        <begin position="12"/>
        <end position="31"/>
    </location>
</feature>
<feature type="transmembrane region" description="Helical" evidence="6">
    <location>
        <begin position="298"/>
        <end position="321"/>
    </location>
</feature>
<comment type="caution">
    <text evidence="7">The sequence shown here is derived from an EMBL/GenBank/DDBJ whole genome shotgun (WGS) entry which is preliminary data.</text>
</comment>
<gene>
    <name evidence="7" type="ORF">SEMRO_1174_G249080.1</name>
</gene>
<dbReference type="EMBL" id="CAICTM010001172">
    <property type="protein sequence ID" value="CAB9521205.1"/>
    <property type="molecule type" value="Genomic_DNA"/>
</dbReference>
<accession>A0A9N8EIW5</accession>
<dbReference type="Pfam" id="PF02535">
    <property type="entry name" value="Zip"/>
    <property type="match status" value="1"/>
</dbReference>
<evidence type="ECO:0000256" key="2">
    <source>
        <dbReference type="ARBA" id="ARBA00022692"/>
    </source>
</evidence>
<keyword evidence="3 6" id="KW-1133">Transmembrane helix</keyword>